<dbReference type="SUPFAM" id="SSF56300">
    <property type="entry name" value="Metallo-dependent phosphatases"/>
    <property type="match status" value="1"/>
</dbReference>
<comment type="caution">
    <text evidence="3">The sequence shown here is derived from an EMBL/GenBank/DDBJ whole genome shotgun (WGS) entry which is preliminary data.</text>
</comment>
<dbReference type="Gene3D" id="3.60.21.10">
    <property type="match status" value="1"/>
</dbReference>
<dbReference type="PROSITE" id="PS51257">
    <property type="entry name" value="PROKAR_LIPOPROTEIN"/>
    <property type="match status" value="1"/>
</dbReference>
<name>A0ABQ4CCH8_9ACTN</name>
<proteinExistence type="predicted"/>
<feature type="signal peptide" evidence="1">
    <location>
        <begin position="1"/>
        <end position="21"/>
    </location>
</feature>
<organism evidence="3 4">
    <name type="scientific">Asanoa iriomotensis</name>
    <dbReference type="NCBI Taxonomy" id="234613"/>
    <lineage>
        <taxon>Bacteria</taxon>
        <taxon>Bacillati</taxon>
        <taxon>Actinomycetota</taxon>
        <taxon>Actinomycetes</taxon>
        <taxon>Micromonosporales</taxon>
        <taxon>Micromonosporaceae</taxon>
        <taxon>Asanoa</taxon>
    </lineage>
</organism>
<evidence type="ECO:0000256" key="1">
    <source>
        <dbReference type="SAM" id="SignalP"/>
    </source>
</evidence>
<dbReference type="EMBL" id="BONC01000068">
    <property type="protein sequence ID" value="GIF60468.1"/>
    <property type="molecule type" value="Genomic_DNA"/>
</dbReference>
<evidence type="ECO:0000313" key="3">
    <source>
        <dbReference type="EMBL" id="GIF60468.1"/>
    </source>
</evidence>
<dbReference type="InterPro" id="IPR004843">
    <property type="entry name" value="Calcineurin-like_PHP"/>
</dbReference>
<keyword evidence="1" id="KW-0732">Signal</keyword>
<dbReference type="Pfam" id="PF00149">
    <property type="entry name" value="Metallophos"/>
    <property type="match status" value="1"/>
</dbReference>
<dbReference type="PANTHER" id="PTHR45867">
    <property type="entry name" value="PURPLE ACID PHOSPHATASE"/>
    <property type="match status" value="1"/>
</dbReference>
<dbReference type="Proteomes" id="UP000624325">
    <property type="component" value="Unassembled WGS sequence"/>
</dbReference>
<reference evidence="3 4" key="1">
    <citation type="submission" date="2021-01" db="EMBL/GenBank/DDBJ databases">
        <title>Whole genome shotgun sequence of Asanoa iriomotensis NBRC 100142.</title>
        <authorList>
            <person name="Komaki H."/>
            <person name="Tamura T."/>
        </authorList>
    </citation>
    <scope>NUCLEOTIDE SEQUENCE [LARGE SCALE GENOMIC DNA]</scope>
    <source>
        <strain evidence="3 4">NBRC 100142</strain>
    </source>
</reference>
<evidence type="ECO:0000313" key="4">
    <source>
        <dbReference type="Proteomes" id="UP000624325"/>
    </source>
</evidence>
<protein>
    <recommendedName>
        <fullName evidence="2">Calcineurin-like phosphoesterase domain-containing protein</fullName>
    </recommendedName>
</protein>
<accession>A0ABQ4CCH8</accession>
<gene>
    <name evidence="3" type="ORF">Air01nite_65630</name>
</gene>
<dbReference type="PANTHER" id="PTHR45867:SF3">
    <property type="entry name" value="ACID PHOSPHATASE TYPE 7"/>
    <property type="match status" value="1"/>
</dbReference>
<keyword evidence="4" id="KW-1185">Reference proteome</keyword>
<evidence type="ECO:0000259" key="2">
    <source>
        <dbReference type="Pfam" id="PF00149"/>
    </source>
</evidence>
<dbReference type="InterPro" id="IPR029052">
    <property type="entry name" value="Metallo-depent_PP-like"/>
</dbReference>
<sequence>MRARAATACALTVVLALSACARVAVQAPSEQAGAEVLTGAGDIASCASNGDARTADLLAGIPGEVFTLGDNAYPNGTPEDFAKCYNPTWGRFRDRTHPTIGNHDYGTAGAKGYFDYFGAAAGPPGEGWYSYDLGGWHIVVLNSNCRIVSGGCGAGSPQETWLRADLAAAASRTDCVAAMWHHPLFTSGTVEAPTPAVRPLFQALYDNGAELVLNGHNHQYERFAPQTPQGTSDPGRGIRQFVVGSGGASSYGFGPPVPNSQVRIADTPGVLRLTLDGSGYDWAFLTPGNPSAKDTGHDSCH</sequence>
<feature type="chain" id="PRO_5046891355" description="Calcineurin-like phosphoesterase domain-containing protein" evidence="1">
    <location>
        <begin position="22"/>
        <end position="301"/>
    </location>
</feature>
<feature type="domain" description="Calcineurin-like phosphoesterase" evidence="2">
    <location>
        <begin position="50"/>
        <end position="220"/>
    </location>
</feature>